<dbReference type="InterPro" id="IPR036291">
    <property type="entry name" value="NAD(P)-bd_dom_sf"/>
</dbReference>
<feature type="domain" description="NAD-glutamate dehydrogenase catalytic" evidence="2">
    <location>
        <begin position="717"/>
        <end position="1211"/>
    </location>
</feature>
<dbReference type="Pfam" id="PF21078">
    <property type="entry name" value="GDH_HM3"/>
    <property type="match status" value="1"/>
</dbReference>
<evidence type="ECO:0000259" key="2">
    <source>
        <dbReference type="Pfam" id="PF05088"/>
    </source>
</evidence>
<dbReference type="InterPro" id="IPR046346">
    <property type="entry name" value="Aminoacid_DH-like_N_sf"/>
</dbReference>
<dbReference type="Pfam" id="PF21079">
    <property type="entry name" value="GDH_HM2"/>
    <property type="match status" value="1"/>
</dbReference>
<dbReference type="InterPro" id="IPR049059">
    <property type="entry name" value="NAD_Glu_DH_HM1"/>
</dbReference>
<dbReference type="InterPro" id="IPR048381">
    <property type="entry name" value="GDH_C"/>
</dbReference>
<name>A0ABQ1K5J0_9GAMM</name>
<dbReference type="SUPFAM" id="SSF53223">
    <property type="entry name" value="Aminoacid dehydrogenase-like, N-terminal domain"/>
    <property type="match status" value="1"/>
</dbReference>
<evidence type="ECO:0000259" key="6">
    <source>
        <dbReference type="Pfam" id="PF21077"/>
    </source>
</evidence>
<dbReference type="InterPro" id="IPR024727">
    <property type="entry name" value="NAD_Glu_DH_N_ACT1"/>
</dbReference>
<dbReference type="Pfam" id="PF21074">
    <property type="entry name" value="GDH_C"/>
    <property type="match status" value="1"/>
</dbReference>
<dbReference type="InterPro" id="IPR049064">
    <property type="entry name" value="NAD_Glu_DH_ACT3"/>
</dbReference>
<organism evidence="7 8">
    <name type="scientific">Marinobacterium zhoushanense</name>
    <dbReference type="NCBI Taxonomy" id="1679163"/>
    <lineage>
        <taxon>Bacteria</taxon>
        <taxon>Pseudomonadati</taxon>
        <taxon>Pseudomonadota</taxon>
        <taxon>Gammaproteobacteria</taxon>
        <taxon>Oceanospirillales</taxon>
        <taxon>Oceanospirillaceae</taxon>
        <taxon>Marinobacterium</taxon>
    </lineage>
</organism>
<dbReference type="InterPro" id="IPR049058">
    <property type="entry name" value="NAD_Glu_DH_HM2"/>
</dbReference>
<evidence type="ECO:0000259" key="3">
    <source>
        <dbReference type="Pfam" id="PF21074"/>
    </source>
</evidence>
<feature type="domain" description="NAD-glutamate dehydrogenase N-terminal ACT1" evidence="4">
    <location>
        <begin position="38"/>
        <end position="179"/>
    </location>
</feature>
<feature type="domain" description="NAD-glutamate dehydrogenase ACT2" evidence="5">
    <location>
        <begin position="394"/>
        <end position="483"/>
    </location>
</feature>
<dbReference type="InterPro" id="IPR049056">
    <property type="entry name" value="NAD_Glu_DH_HM3"/>
</dbReference>
<evidence type="ECO:0000313" key="8">
    <source>
        <dbReference type="Proteomes" id="UP000629025"/>
    </source>
</evidence>
<feature type="domain" description="NAD-specific glutamate dehydrogenase C-terminal" evidence="3">
    <location>
        <begin position="1258"/>
        <end position="1593"/>
    </location>
</feature>
<dbReference type="Proteomes" id="UP000629025">
    <property type="component" value="Unassembled WGS sequence"/>
</dbReference>
<dbReference type="InterPro" id="IPR049062">
    <property type="entry name" value="NAD_Glu_DH_ACT2"/>
</dbReference>
<dbReference type="Pfam" id="PF21073">
    <property type="entry name" value="GDH_HM1"/>
    <property type="match status" value="1"/>
</dbReference>
<feature type="domain" description="NAD-glutamate dehydrogenase ACT3" evidence="6">
    <location>
        <begin position="539"/>
        <end position="616"/>
    </location>
</feature>
<dbReference type="PANTHER" id="PTHR43403:SF1">
    <property type="entry name" value="NAD-SPECIFIC GLUTAMATE DEHYDROGENASE"/>
    <property type="match status" value="1"/>
</dbReference>
<dbReference type="PIRSF" id="PIRSF036761">
    <property type="entry name" value="GDH_Mll4104"/>
    <property type="match status" value="1"/>
</dbReference>
<dbReference type="InterPro" id="IPR007780">
    <property type="entry name" value="NAD_Glu_DH_bac"/>
</dbReference>
<dbReference type="Pfam" id="PF21077">
    <property type="entry name" value="GDH_ACT3"/>
    <property type="match status" value="1"/>
</dbReference>
<proteinExistence type="predicted"/>
<dbReference type="PANTHER" id="PTHR43403">
    <property type="entry name" value="NAD-SPECIFIC GLUTAMATE DEHYDROGENASE"/>
    <property type="match status" value="1"/>
</dbReference>
<dbReference type="RefSeq" id="WP_188745820.1">
    <property type="nucleotide sequence ID" value="NZ_BMIJ01000001.1"/>
</dbReference>
<evidence type="ECO:0000259" key="5">
    <source>
        <dbReference type="Pfam" id="PF21076"/>
    </source>
</evidence>
<protein>
    <submittedName>
        <fullName evidence="7">NAD-specific glutamate dehydrogenase</fullName>
    </submittedName>
</protein>
<accession>A0ABQ1K5J0</accession>
<dbReference type="Pfam" id="PF21075">
    <property type="entry name" value="GDH_ACT1"/>
    <property type="match status" value="1"/>
</dbReference>
<dbReference type="EMBL" id="BMIJ01000001">
    <property type="protein sequence ID" value="GGB84886.1"/>
    <property type="molecule type" value="Genomic_DNA"/>
</dbReference>
<evidence type="ECO:0000256" key="1">
    <source>
        <dbReference type="ARBA" id="ARBA00023002"/>
    </source>
</evidence>
<dbReference type="SUPFAM" id="SSF51735">
    <property type="entry name" value="NAD(P)-binding Rossmann-fold domains"/>
    <property type="match status" value="1"/>
</dbReference>
<keyword evidence="1" id="KW-0560">Oxidoreductase</keyword>
<keyword evidence="8" id="KW-1185">Reference proteome</keyword>
<reference evidence="8" key="1">
    <citation type="journal article" date="2019" name="Int. J. Syst. Evol. Microbiol.">
        <title>The Global Catalogue of Microorganisms (GCM) 10K type strain sequencing project: providing services to taxonomists for standard genome sequencing and annotation.</title>
        <authorList>
            <consortium name="The Broad Institute Genomics Platform"/>
            <consortium name="The Broad Institute Genome Sequencing Center for Infectious Disease"/>
            <person name="Wu L."/>
            <person name="Ma J."/>
        </authorList>
    </citation>
    <scope>NUCLEOTIDE SEQUENCE [LARGE SCALE GENOMIC DNA]</scope>
    <source>
        <strain evidence="8">CGMCC 1.15341</strain>
    </source>
</reference>
<dbReference type="Pfam" id="PF05088">
    <property type="entry name" value="Bac_GDH_CD"/>
    <property type="match status" value="1"/>
</dbReference>
<gene>
    <name evidence="7" type="primary">gdhB</name>
    <name evidence="7" type="ORF">GCM10011352_08420</name>
</gene>
<dbReference type="Pfam" id="PF21076">
    <property type="entry name" value="GDH_ACT2"/>
    <property type="match status" value="1"/>
</dbReference>
<sequence length="1605" mass="180736">MSDSHPEYDNKEQLISRLGENLQVRFPVQEVEAITALARRYYQVIPSDELLQRSLDDLLGITLSAWQFLQQHDLDEPKVRVFNPDFEQHGWQSGHTVIEVLQSDMPFLVDSIRMELNRRELAIHTICNTVLCVQRDQGQLQSILTEAMPEVECRRESLIHLEIDRQSDPEVLKALQQGLLDVLTEVRVAVTDHQPMREGVSQLLESTKSQAGEQAQQTAEFLDWLLDNHFTFLGYDRFEPAAEGSGWQRLPQQALGIQSRQSGDQLLNPTGISDGELLSFSREGRRSRVHRPAHLDVICVQSVDGSGKVRALHRFVGLYTSPVYRRSLTEIPLVRTKAQAVLKRAGFTPDGHSSKELLDILEDLPREELFLASIDELYQIAIGVFDLQERHKVRLLIRRDDCKGFYSCLYYVPRELFNSALRQKIQKVLTEQLQAQEVEFRTRFSDSILARVHFVLRVDPNSTPGCDFKRLERRVIEASRAWDDELKRGLVDVNGEEQGNRLAMHYVQAFPSAYREHFSPRSTLLDIYHLEQLTPSQPVAMSFYRALEPTSEVLRCKLYQAERSIVLSDVLPILEQLGLKVLGEHPYPVQRRDGQRFWLHDFTLTPRGAEPVELEAIKPIVQEAFLRLWHGDAENDPFNRLVLAARLNWREVALLRAYARYSKQLRLGFSQTYIAEALCRYPQIARQLVALFRARFEPARQVSDKVQALAERLEQSILEGLDRVSSLDDDKILRRYLVLIRATLRTNYFRTDEAGLPRGYFSFKLDPSAIPEIPKPRPRFEIFVYSPRVEGVHLRGGKVARGGLRWSDRLEDYRTEVLGLVKAQQVKNAVIVPVGAKGGFVAKRLPDGGDREALLAEGIACYQTFIRGLLDLTDNLVAGELVPPADVVRHDEDDPYLVVAADKGTATFSDIANAIAEEYGFWLGDAFASGGSQGYDHKKMGITARGAWESVKRHFREQGLDTQSESFTVVAIGDMSGDVFGNGMLLSEHIRLAAAFNHQHIFIDPEPDATASFAERQRLFALPRTTWADYAPGLISQGGGVFLRSAKWIEITEPMRERFGITETRLTPNELISALLRSPVDLIWNGGIGTYIKASSETHAEVGDKANDGLRIDARELRCRVLGEGGNLGFTQLGRAEFAALGGACNTDFIDNAGGVDCSDHEVNIKILLNDLVAAGDLTLKQRNRLLAEMTDEVAELVLRNNYRQVQALSLAERHVRHAPDEYLRLIQHLESSGRLDRALEAIPDDAQFAERRDRGPALTRPELSVLLAYAKAELKEELMRATEVTDDRYLGAALATAFPEPLVSAYAEPLLRHRLKPEIVATQLANDMVNTLGPSFANRLRQSTGAGLAQILTAYVISRDLFELPALWRRIEALDNRVPAAVQLDMMSDLVRLARRACRWVLRQPELLRNAADAVERYRQGVAGLSQSLAERLSGEPRQNWQARFDELTGVGVPDDLAGVVAGSDSLYSALAIIEVAAQTGQPLEQVADIYFGLGERLELHWFDQQVKALSADSHWEAMARDSYREELDSQQRALTVSVLQFDQSSADAGRSIEQWLSHHGDALSRWQQMLADLRGVGQKECAVFSVALRELWMLAQRSLAGAG</sequence>
<dbReference type="InterPro" id="IPR028971">
    <property type="entry name" value="NAD-GDH_cat"/>
</dbReference>
<comment type="caution">
    <text evidence="7">The sequence shown here is derived from an EMBL/GenBank/DDBJ whole genome shotgun (WGS) entry which is preliminary data.</text>
</comment>
<evidence type="ECO:0000313" key="7">
    <source>
        <dbReference type="EMBL" id="GGB84886.1"/>
    </source>
</evidence>
<dbReference type="Gene3D" id="3.40.50.720">
    <property type="entry name" value="NAD(P)-binding Rossmann-like Domain"/>
    <property type="match status" value="1"/>
</dbReference>
<evidence type="ECO:0000259" key="4">
    <source>
        <dbReference type="Pfam" id="PF21075"/>
    </source>
</evidence>